<dbReference type="InterPro" id="IPR055128">
    <property type="entry name" value="HypF_C_2"/>
</dbReference>
<dbReference type="Proteomes" id="UP001359308">
    <property type="component" value="Chromosome"/>
</dbReference>
<dbReference type="InterPro" id="IPR041440">
    <property type="entry name" value="HypF_C"/>
</dbReference>
<dbReference type="PROSITE" id="PS51160">
    <property type="entry name" value="ACYLPHOSPHATASE_3"/>
    <property type="match status" value="1"/>
</dbReference>
<gene>
    <name evidence="12" type="primary">hypF</name>
    <name evidence="12" type="ORF">N4J17_14050</name>
</gene>
<evidence type="ECO:0000313" key="13">
    <source>
        <dbReference type="Proteomes" id="UP001359308"/>
    </source>
</evidence>
<dbReference type="InterPro" id="IPR001792">
    <property type="entry name" value="Acylphosphatase-like_dom"/>
</dbReference>
<dbReference type="Pfam" id="PF01300">
    <property type="entry name" value="Sua5_yciO_yrdC"/>
    <property type="match status" value="1"/>
</dbReference>
<keyword evidence="5" id="KW-0863">Zinc-finger</keyword>
<evidence type="ECO:0000256" key="2">
    <source>
        <dbReference type="ARBA" id="ARBA00008097"/>
    </source>
</evidence>
<evidence type="ECO:0000256" key="9">
    <source>
        <dbReference type="PROSITE-ProRule" id="PRU00520"/>
    </source>
</evidence>
<keyword evidence="13" id="KW-1185">Reference proteome</keyword>
<dbReference type="InterPro" id="IPR051060">
    <property type="entry name" value="Carbamoyltrans_HypF-like"/>
</dbReference>
<accession>A0ABZ2F2Z7</accession>
<dbReference type="EMBL" id="CP104311">
    <property type="protein sequence ID" value="WWF01572.1"/>
    <property type="molecule type" value="Genomic_DNA"/>
</dbReference>
<dbReference type="PANTHER" id="PTHR42959">
    <property type="entry name" value="CARBAMOYLTRANSFERASE"/>
    <property type="match status" value="1"/>
</dbReference>
<comment type="function">
    <text evidence="8">Involved in the maturation of [NiFe] hydrogenases. Along with HypE, it catalyzes the synthesis of the CN ligands of the active site iron of [NiFe]-hydrogenases. HypF functions as a carbamoyl transferase using carbamoylphosphate as a substrate and transferring the carboxamido moiety in an ATP-dependent reaction to the thiolate of the C-terminal cysteine of HypE yielding a protein-S-carboxamide.</text>
</comment>
<name>A0ABZ2F2Z7_METCP</name>
<evidence type="ECO:0000256" key="4">
    <source>
        <dbReference type="ARBA" id="ARBA00022723"/>
    </source>
</evidence>
<dbReference type="RefSeq" id="WP_198322034.1">
    <property type="nucleotide sequence ID" value="NZ_CP104311.1"/>
</dbReference>
<dbReference type="Pfam" id="PF00708">
    <property type="entry name" value="Acylphosphatase"/>
    <property type="match status" value="1"/>
</dbReference>
<keyword evidence="4" id="KW-0479">Metal-binding</keyword>
<sequence>MRTAQRIEVRGRVQGVGFRPFVCRLAREFDLDGWVRNRGGGVEIHAEGEPAAIERLIDALVSRAPPLADPQPPVRRPAEFGGCAGFEILLSDSGDETPVHVPPDHFVCPDCLDEMRDPAARRCRYPFINCTQCGPRYTLIDRLPYDRPNTAMADFPLCEDCRREYEDIHDRRYHAQPLACPRCGPVLEFREPSACVAIPGNEPALSGCIEALRQGQVVAVKGVGGYHLLCDARSDAAVGRLRERKRRPDKPLAVLIPWFEGEGIDWLVRLAEPRPEERDLLASPLRPIVIVKRAAESDLSGLIAPGLDEIGLMYPYSPLHHLLAGDYGAPLVATSANLSDEPVLTDGAEVERRLAHVADAFLHHDRPIRRPADDSVYRRSAGSMRPLRLGRGTAPLEMRLRYPVAEPTLALGADLKNTIALAFEDRAVVSPHLGNLGAPRSLDVFEQLIRELSALYGIEPKRVVCDAHPDYFSSRWARACGLEIHRVLHHHAHASALYGEFGPDGDILVFAWDGTGFGGDGTLWGGETLLGRPGGWRRVGSLRPFRLIGGEKASAEPWRCGLAACWEAGLDWSGCPVDPAPYRHVWERGINSPYTSSAGRLFDAAAALLGTTLNQSHEGQAGMRLEALAGDTADFIELPARRENGLYRADWSPLLPALMEGSQPAGYRSALLHTSLAHAVLAQARAIRGESGVNLAGLTGGVFQNRILAELTADLLRADGFEVVLPASLPVNDAAIAYGQLVETAGAGRAPSPA</sequence>
<dbReference type="PROSITE" id="PS00150">
    <property type="entry name" value="ACYLPHOSPHATASE_1"/>
    <property type="match status" value="1"/>
</dbReference>
<comment type="similarity">
    <text evidence="2 8">Belongs to the carbamoyltransferase HypF family.</text>
</comment>
<dbReference type="InterPro" id="IPR011125">
    <property type="entry name" value="Znf_HypF"/>
</dbReference>
<evidence type="ECO:0000256" key="1">
    <source>
        <dbReference type="ARBA" id="ARBA00004711"/>
    </source>
</evidence>
<dbReference type="SUPFAM" id="SSF54975">
    <property type="entry name" value="Acylphosphatase/BLUF domain-like"/>
    <property type="match status" value="1"/>
</dbReference>
<evidence type="ECO:0000256" key="7">
    <source>
        <dbReference type="ARBA" id="ARBA00048220"/>
    </source>
</evidence>
<comment type="catalytic activity">
    <reaction evidence="9">
        <text>an acyl phosphate + H2O = a carboxylate + phosphate + H(+)</text>
        <dbReference type="Rhea" id="RHEA:14965"/>
        <dbReference type="ChEBI" id="CHEBI:15377"/>
        <dbReference type="ChEBI" id="CHEBI:15378"/>
        <dbReference type="ChEBI" id="CHEBI:29067"/>
        <dbReference type="ChEBI" id="CHEBI:43474"/>
        <dbReference type="ChEBI" id="CHEBI:59918"/>
        <dbReference type="EC" id="3.6.1.7"/>
    </reaction>
</comment>
<evidence type="ECO:0000256" key="6">
    <source>
        <dbReference type="ARBA" id="ARBA00022833"/>
    </source>
</evidence>
<dbReference type="InterPro" id="IPR036046">
    <property type="entry name" value="Acylphosphatase-like_dom_sf"/>
</dbReference>
<evidence type="ECO:0000256" key="8">
    <source>
        <dbReference type="PIRNR" id="PIRNR006256"/>
    </source>
</evidence>
<feature type="active site" evidence="9">
    <location>
        <position position="37"/>
    </location>
</feature>
<dbReference type="Gene3D" id="3.30.110.120">
    <property type="match status" value="1"/>
</dbReference>
<dbReference type="Pfam" id="PF17788">
    <property type="entry name" value="HypF_C"/>
    <property type="match status" value="1"/>
</dbReference>
<comment type="pathway">
    <text evidence="1 8">Protein modification; [NiFe] hydrogenase maturation.</text>
</comment>
<organism evidence="12 13">
    <name type="scientific">Methylococcus capsulatus</name>
    <dbReference type="NCBI Taxonomy" id="414"/>
    <lineage>
        <taxon>Bacteria</taxon>
        <taxon>Pseudomonadati</taxon>
        <taxon>Pseudomonadota</taxon>
        <taxon>Gammaproteobacteria</taxon>
        <taxon>Methylococcales</taxon>
        <taxon>Methylococcaceae</taxon>
        <taxon>Methylococcus</taxon>
    </lineage>
</organism>
<dbReference type="Gene3D" id="3.30.420.360">
    <property type="match status" value="1"/>
</dbReference>
<comment type="catalytic activity">
    <reaction evidence="7 8">
        <text>C-terminal L-cysteinyl-[HypE protein] + carbamoyl phosphate + ATP + H2O = C-terminal S-carboxamide-L-cysteinyl-[HypE protein] + AMP + phosphate + diphosphate + H(+)</text>
        <dbReference type="Rhea" id="RHEA:55636"/>
        <dbReference type="Rhea" id="RHEA-COMP:14247"/>
        <dbReference type="Rhea" id="RHEA-COMP:14392"/>
        <dbReference type="ChEBI" id="CHEBI:15377"/>
        <dbReference type="ChEBI" id="CHEBI:15378"/>
        <dbReference type="ChEBI" id="CHEBI:30616"/>
        <dbReference type="ChEBI" id="CHEBI:33019"/>
        <dbReference type="ChEBI" id="CHEBI:43474"/>
        <dbReference type="ChEBI" id="CHEBI:58228"/>
        <dbReference type="ChEBI" id="CHEBI:76913"/>
        <dbReference type="ChEBI" id="CHEBI:139126"/>
        <dbReference type="ChEBI" id="CHEBI:456215"/>
    </reaction>
</comment>
<dbReference type="PANTHER" id="PTHR42959:SF1">
    <property type="entry name" value="CARBAMOYLTRANSFERASE HYPF"/>
    <property type="match status" value="1"/>
</dbReference>
<feature type="domain" description="Acylphosphatase-like" evidence="10">
    <location>
        <begin position="4"/>
        <end position="90"/>
    </location>
</feature>
<dbReference type="InterPro" id="IPR004421">
    <property type="entry name" value="Carbamoyltransferase_HypF"/>
</dbReference>
<evidence type="ECO:0000256" key="3">
    <source>
        <dbReference type="ARBA" id="ARBA00022598"/>
    </source>
</evidence>
<keyword evidence="6" id="KW-0862">Zinc</keyword>
<dbReference type="InterPro" id="IPR017968">
    <property type="entry name" value="Acylphosphatase_CS"/>
</dbReference>
<keyword evidence="3 12" id="KW-0436">Ligase</keyword>
<dbReference type="PROSITE" id="PS51163">
    <property type="entry name" value="YRDC"/>
    <property type="match status" value="1"/>
</dbReference>
<evidence type="ECO:0000313" key="12">
    <source>
        <dbReference type="EMBL" id="WWF01572.1"/>
    </source>
</evidence>
<dbReference type="InterPro" id="IPR017945">
    <property type="entry name" value="DHBP_synth_RibB-like_a/b_dom"/>
</dbReference>
<feature type="active site" evidence="9">
    <location>
        <position position="19"/>
    </location>
</feature>
<dbReference type="InterPro" id="IPR006070">
    <property type="entry name" value="Sua5-like_dom"/>
</dbReference>
<dbReference type="Gene3D" id="3.30.420.40">
    <property type="match status" value="1"/>
</dbReference>
<evidence type="ECO:0000256" key="5">
    <source>
        <dbReference type="ARBA" id="ARBA00022771"/>
    </source>
</evidence>
<keyword evidence="9" id="KW-0378">Hydrolase</keyword>
<dbReference type="GO" id="GO:0016874">
    <property type="term" value="F:ligase activity"/>
    <property type="evidence" value="ECO:0007669"/>
    <property type="project" value="UniProtKB-KW"/>
</dbReference>
<dbReference type="Pfam" id="PF07503">
    <property type="entry name" value="zf-HYPF"/>
    <property type="match status" value="2"/>
</dbReference>
<dbReference type="SUPFAM" id="SSF55821">
    <property type="entry name" value="YrdC/RibB"/>
    <property type="match status" value="1"/>
</dbReference>
<dbReference type="PIRSF" id="PIRSF006256">
    <property type="entry name" value="CMPcnvr_hdrg_mat"/>
    <property type="match status" value="1"/>
</dbReference>
<evidence type="ECO:0000259" key="11">
    <source>
        <dbReference type="PROSITE" id="PS51163"/>
    </source>
</evidence>
<proteinExistence type="inferred from homology"/>
<evidence type="ECO:0000259" key="10">
    <source>
        <dbReference type="PROSITE" id="PS51160"/>
    </source>
</evidence>
<dbReference type="EC" id="6.2.-.-" evidence="8"/>
<dbReference type="NCBIfam" id="TIGR00143">
    <property type="entry name" value="hypF"/>
    <property type="match status" value="1"/>
</dbReference>
<dbReference type="Gene3D" id="3.90.870.50">
    <property type="match status" value="1"/>
</dbReference>
<reference evidence="12 13" key="1">
    <citation type="submission" date="2022-09" db="EMBL/GenBank/DDBJ databases">
        <authorList>
            <person name="Giprobiosintez L."/>
        </authorList>
    </citation>
    <scope>NUCLEOTIDE SEQUENCE [LARGE SCALE GENOMIC DNA]</scope>
    <source>
        <strain evidence="13">VKPM-B-12549 (GBS-15)</strain>
    </source>
</reference>
<dbReference type="Pfam" id="PF22521">
    <property type="entry name" value="HypF_C_2"/>
    <property type="match status" value="1"/>
</dbReference>
<protein>
    <recommendedName>
        <fullName evidence="8">Carbamoyltransferase HypF</fullName>
        <ecNumber evidence="8">6.2.-.-</ecNumber>
    </recommendedName>
</protein>
<feature type="domain" description="YrdC-like" evidence="11">
    <location>
        <begin position="202"/>
        <end position="392"/>
    </location>
</feature>